<dbReference type="InterPro" id="IPR001872">
    <property type="entry name" value="Peptidase_A8"/>
</dbReference>
<dbReference type="Pfam" id="PF01252">
    <property type="entry name" value="Peptidase_A8"/>
    <property type="match status" value="1"/>
</dbReference>
<evidence type="ECO:0000256" key="9">
    <source>
        <dbReference type="HAMAP-Rule" id="MF_00161"/>
    </source>
</evidence>
<evidence type="ECO:0000256" key="5">
    <source>
        <dbReference type="ARBA" id="ARBA00022750"/>
    </source>
</evidence>
<dbReference type="GO" id="GO:0004190">
    <property type="term" value="F:aspartic-type endopeptidase activity"/>
    <property type="evidence" value="ECO:0007669"/>
    <property type="project" value="UniProtKB-UniRule"/>
</dbReference>
<keyword evidence="5 9" id="KW-0064">Aspartyl protease</keyword>
<organism evidence="11 12">
    <name type="scientific">Silvibacterium dinghuense</name>
    <dbReference type="NCBI Taxonomy" id="1560006"/>
    <lineage>
        <taxon>Bacteria</taxon>
        <taxon>Pseudomonadati</taxon>
        <taxon>Acidobacteriota</taxon>
        <taxon>Terriglobia</taxon>
        <taxon>Terriglobales</taxon>
        <taxon>Acidobacteriaceae</taxon>
        <taxon>Silvibacterium</taxon>
    </lineage>
</organism>
<name>A0A4V1NVH0_9BACT</name>
<keyword evidence="6 9" id="KW-0378">Hydrolase</keyword>
<reference evidence="11 12" key="1">
    <citation type="journal article" date="2016" name="Int. J. Syst. Evol. Microbiol.">
        <title>Acidipila dinghuensis sp. nov., an acidobacterium isolated from forest soil.</title>
        <authorList>
            <person name="Jiang Y.W."/>
            <person name="Wang J."/>
            <person name="Chen M.H."/>
            <person name="Lv Y.Y."/>
            <person name="Qiu L.H."/>
        </authorList>
    </citation>
    <scope>NUCLEOTIDE SEQUENCE [LARGE SCALE GENOMIC DNA]</scope>
    <source>
        <strain evidence="11 12">DHOF10</strain>
    </source>
</reference>
<keyword evidence="12" id="KW-1185">Reference proteome</keyword>
<accession>A0A4V1NVH0</accession>
<comment type="function">
    <text evidence="9">This protein specifically catalyzes the removal of signal peptides from prolipoproteins.</text>
</comment>
<dbReference type="PANTHER" id="PTHR33695">
    <property type="entry name" value="LIPOPROTEIN SIGNAL PEPTIDASE"/>
    <property type="match status" value="1"/>
</dbReference>
<evidence type="ECO:0000256" key="3">
    <source>
        <dbReference type="ARBA" id="ARBA00022670"/>
    </source>
</evidence>
<dbReference type="AlphaFoldDB" id="A0A4V1NVH0"/>
<proteinExistence type="inferred from homology"/>
<dbReference type="UniPathway" id="UPA00665"/>
<dbReference type="GO" id="GO:0006508">
    <property type="term" value="P:proteolysis"/>
    <property type="evidence" value="ECO:0007669"/>
    <property type="project" value="UniProtKB-KW"/>
</dbReference>
<dbReference type="OrthoDB" id="9810259at2"/>
<evidence type="ECO:0000313" key="12">
    <source>
        <dbReference type="Proteomes" id="UP000290253"/>
    </source>
</evidence>
<dbReference type="EC" id="3.4.23.36" evidence="9"/>
<feature type="active site" evidence="9">
    <location>
        <position position="119"/>
    </location>
</feature>
<keyword evidence="4 9" id="KW-0812">Transmembrane</keyword>
<keyword evidence="7 9" id="KW-1133">Transmembrane helix</keyword>
<dbReference type="Proteomes" id="UP000290253">
    <property type="component" value="Unassembled WGS sequence"/>
</dbReference>
<comment type="caution">
    <text evidence="11">The sequence shown here is derived from an EMBL/GenBank/DDBJ whole genome shotgun (WGS) entry which is preliminary data.</text>
</comment>
<keyword evidence="8 9" id="KW-0472">Membrane</keyword>
<dbReference type="PANTHER" id="PTHR33695:SF1">
    <property type="entry name" value="LIPOPROTEIN SIGNAL PEPTIDASE"/>
    <property type="match status" value="1"/>
</dbReference>
<feature type="active site" evidence="9">
    <location>
        <position position="137"/>
    </location>
</feature>
<dbReference type="GO" id="GO:0005886">
    <property type="term" value="C:plasma membrane"/>
    <property type="evidence" value="ECO:0007669"/>
    <property type="project" value="UniProtKB-SubCell"/>
</dbReference>
<evidence type="ECO:0000256" key="10">
    <source>
        <dbReference type="RuleBase" id="RU004181"/>
    </source>
</evidence>
<keyword evidence="3 9" id="KW-0645">Protease</keyword>
<comment type="catalytic activity">
    <reaction evidence="9">
        <text>Release of signal peptides from bacterial membrane prolipoproteins. Hydrolyzes -Xaa-Yaa-Zaa-|-(S,diacylglyceryl)Cys-, in which Xaa is hydrophobic (preferably Leu), and Yaa (Ala or Ser) and Zaa (Gly or Ala) have small, neutral side chains.</text>
        <dbReference type="EC" id="3.4.23.36"/>
    </reaction>
</comment>
<evidence type="ECO:0000256" key="4">
    <source>
        <dbReference type="ARBA" id="ARBA00022692"/>
    </source>
</evidence>
<evidence type="ECO:0000256" key="2">
    <source>
        <dbReference type="ARBA" id="ARBA00022475"/>
    </source>
</evidence>
<evidence type="ECO:0000313" key="11">
    <source>
        <dbReference type="EMBL" id="RXS95740.1"/>
    </source>
</evidence>
<dbReference type="NCBIfam" id="TIGR00077">
    <property type="entry name" value="lspA"/>
    <property type="match status" value="1"/>
</dbReference>
<comment type="similarity">
    <text evidence="1 9 10">Belongs to the peptidase A8 family.</text>
</comment>
<keyword evidence="2 9" id="KW-1003">Cell membrane</keyword>
<dbReference type="EMBL" id="SDMK01000002">
    <property type="protein sequence ID" value="RXS95740.1"/>
    <property type="molecule type" value="Genomic_DNA"/>
</dbReference>
<protein>
    <recommendedName>
        <fullName evidence="9">Lipoprotein signal peptidase</fullName>
        <ecNumber evidence="9">3.4.23.36</ecNumber>
    </recommendedName>
    <alternativeName>
        <fullName evidence="9">Prolipoprotein signal peptidase</fullName>
    </alternativeName>
    <alternativeName>
        <fullName evidence="9">Signal peptidase II</fullName>
        <shortName evidence="9">SPase II</shortName>
    </alternativeName>
</protein>
<comment type="subcellular location">
    <subcellularLocation>
        <location evidence="9">Cell membrane</location>
        <topology evidence="9">Multi-pass membrane protein</topology>
    </subcellularLocation>
</comment>
<evidence type="ECO:0000256" key="1">
    <source>
        <dbReference type="ARBA" id="ARBA00006139"/>
    </source>
</evidence>
<comment type="pathway">
    <text evidence="9">Protein modification; lipoprotein biosynthesis (signal peptide cleavage).</text>
</comment>
<gene>
    <name evidence="9 11" type="primary">lspA</name>
    <name evidence="11" type="ORF">ESZ00_11675</name>
</gene>
<evidence type="ECO:0000256" key="8">
    <source>
        <dbReference type="ARBA" id="ARBA00023136"/>
    </source>
</evidence>
<evidence type="ECO:0000256" key="7">
    <source>
        <dbReference type="ARBA" id="ARBA00022989"/>
    </source>
</evidence>
<dbReference type="PRINTS" id="PR00781">
    <property type="entry name" value="LIPOSIGPTASE"/>
</dbReference>
<sequence>MRGWLFGLSALIIGLDRWTKHLVSHHIGLGDAITVIPGVFRISHVLNSGAAFSLFTDSPHPEHTRWFLIAFSLIAAIVVLGILLRIGRRMTLTAVALALVLGGDIGNLWDRMRTGLVVDFLEVHIVHYHWPDFNVADSAIVTGGILLLLATLFTKDESHA</sequence>
<comment type="caution">
    <text evidence="9">Lacks conserved residue(s) required for the propagation of feature annotation.</text>
</comment>
<evidence type="ECO:0000256" key="6">
    <source>
        <dbReference type="ARBA" id="ARBA00022801"/>
    </source>
</evidence>
<feature type="transmembrane region" description="Helical" evidence="9">
    <location>
        <begin position="66"/>
        <end position="84"/>
    </location>
</feature>
<dbReference type="HAMAP" id="MF_00161">
    <property type="entry name" value="LspA"/>
    <property type="match status" value="1"/>
</dbReference>